<evidence type="ECO:0000313" key="3">
    <source>
        <dbReference type="Proteomes" id="UP001321473"/>
    </source>
</evidence>
<feature type="region of interest" description="Disordered" evidence="1">
    <location>
        <begin position="1"/>
        <end position="44"/>
    </location>
</feature>
<organism evidence="2 3">
    <name type="scientific">Amblyomma americanum</name>
    <name type="common">Lone star tick</name>
    <dbReference type="NCBI Taxonomy" id="6943"/>
    <lineage>
        <taxon>Eukaryota</taxon>
        <taxon>Metazoa</taxon>
        <taxon>Ecdysozoa</taxon>
        <taxon>Arthropoda</taxon>
        <taxon>Chelicerata</taxon>
        <taxon>Arachnida</taxon>
        <taxon>Acari</taxon>
        <taxon>Parasitiformes</taxon>
        <taxon>Ixodida</taxon>
        <taxon>Ixodoidea</taxon>
        <taxon>Ixodidae</taxon>
        <taxon>Amblyomminae</taxon>
        <taxon>Amblyomma</taxon>
    </lineage>
</organism>
<name>A0AAQ4FMV2_AMBAM</name>
<reference evidence="2 3" key="1">
    <citation type="journal article" date="2023" name="Arcadia Sci">
        <title>De novo assembly of a long-read Amblyomma americanum tick genome.</title>
        <authorList>
            <person name="Chou S."/>
            <person name="Poskanzer K.E."/>
            <person name="Rollins M."/>
            <person name="Thuy-Boun P.S."/>
        </authorList>
    </citation>
    <scope>NUCLEOTIDE SEQUENCE [LARGE SCALE GENOMIC DNA]</scope>
    <source>
        <strain evidence="2">F_SG_1</strain>
        <tissue evidence="2">Salivary glands</tissue>
    </source>
</reference>
<gene>
    <name evidence="2" type="ORF">V5799_022153</name>
</gene>
<dbReference type="EMBL" id="JARKHS020001166">
    <property type="protein sequence ID" value="KAK8788071.1"/>
    <property type="molecule type" value="Genomic_DNA"/>
</dbReference>
<comment type="caution">
    <text evidence="2">The sequence shown here is derived from an EMBL/GenBank/DDBJ whole genome shotgun (WGS) entry which is preliminary data.</text>
</comment>
<sequence>MPILYTDGSNSADSGTASSSAAAASTSQRDDRSDKKRRKKSVIGRFGRAVAKSFKTSDKNCSRQKDVEVANEKLRQISRAMVAQ</sequence>
<feature type="compositionally biased region" description="Low complexity" evidence="1">
    <location>
        <begin position="7"/>
        <end position="27"/>
    </location>
</feature>
<evidence type="ECO:0000313" key="2">
    <source>
        <dbReference type="EMBL" id="KAK8788071.1"/>
    </source>
</evidence>
<proteinExistence type="predicted"/>
<accession>A0AAQ4FMV2</accession>
<dbReference type="AlphaFoldDB" id="A0AAQ4FMV2"/>
<dbReference type="Proteomes" id="UP001321473">
    <property type="component" value="Unassembled WGS sequence"/>
</dbReference>
<protein>
    <submittedName>
        <fullName evidence="2">Uncharacterized protein</fullName>
    </submittedName>
</protein>
<evidence type="ECO:0000256" key="1">
    <source>
        <dbReference type="SAM" id="MobiDB-lite"/>
    </source>
</evidence>
<keyword evidence="3" id="KW-1185">Reference proteome</keyword>